<dbReference type="PROSITE" id="PS50173">
    <property type="entry name" value="UMUC"/>
    <property type="match status" value="1"/>
</dbReference>
<comment type="cofactor">
    <cofactor evidence="15">
        <name>Mg(2+)</name>
        <dbReference type="ChEBI" id="CHEBI:18420"/>
    </cofactor>
    <text evidence="15">Binds 2 magnesium ions per subunit.</text>
</comment>
<evidence type="ECO:0000313" key="18">
    <source>
        <dbReference type="Proteomes" id="UP001296776"/>
    </source>
</evidence>
<dbReference type="Gene3D" id="3.30.70.270">
    <property type="match status" value="1"/>
</dbReference>
<evidence type="ECO:0000256" key="1">
    <source>
        <dbReference type="ARBA" id="ARBA00004496"/>
    </source>
</evidence>
<evidence type="ECO:0000256" key="5">
    <source>
        <dbReference type="ARBA" id="ARBA00022679"/>
    </source>
</evidence>
<proteinExistence type="inferred from homology"/>
<comment type="subcellular location">
    <subcellularLocation>
        <location evidence="1 15">Cytoplasm</location>
    </subcellularLocation>
</comment>
<keyword evidence="5 15" id="KW-0808">Transferase</keyword>
<dbReference type="PANTHER" id="PTHR11076:SF33">
    <property type="entry name" value="DNA POLYMERASE KAPPA"/>
    <property type="match status" value="1"/>
</dbReference>
<evidence type="ECO:0000256" key="8">
    <source>
        <dbReference type="ARBA" id="ARBA00022723"/>
    </source>
</evidence>
<dbReference type="Gene3D" id="3.30.1490.100">
    <property type="entry name" value="DNA polymerase, Y-family, little finger domain"/>
    <property type="match status" value="1"/>
</dbReference>
<feature type="domain" description="UmuC" evidence="16">
    <location>
        <begin position="5"/>
        <end position="187"/>
    </location>
</feature>
<keyword evidence="11 15" id="KW-0239">DNA-directed DNA polymerase</keyword>
<keyword evidence="13 15" id="KW-0234">DNA repair</keyword>
<sequence length="421" mass="46045">MTRLILHLDLDAFFAALEQRDHPEWRGLPLVVGAAPGGRGVVATCSYEARRYGVHSAMPIGEAVRRLPPETVYVRPQMARYAEASRQVMTALERLSPVIEPVSVDEAFLDVTGLERLIGPPEAIGRQAKMLVQETVGLTASVGIGPNRLIAKLASERDKPDGLTVVPSETVQAFLDPLPLTVLRGLGRRTAPKLRALGLETVADVRALSLEHLRRLLGAHQGTRIYQQARGLAEDRVEVGRSRQSISKETTFPEDVTDPALLRETLRWAAQEVAYLARHGGYQGTVVTLKIRFRGFETHTRTQTLRMPTADDRTLFRTAWALLEAGRWGARPVRLIGLGLSAWAQGLDAAVQPDLFSGANRSGADWSGANCSDVNRSGATCSDANRAPVTPTETRLNETLDAIRARFGPGVIQRGGQRRRP</sequence>
<keyword evidence="9 15" id="KW-0227">DNA damage</keyword>
<dbReference type="Pfam" id="PF21999">
    <property type="entry name" value="IMS_HHH_1"/>
    <property type="match status" value="1"/>
</dbReference>
<dbReference type="GO" id="GO:0003887">
    <property type="term" value="F:DNA-directed DNA polymerase activity"/>
    <property type="evidence" value="ECO:0007669"/>
    <property type="project" value="UniProtKB-UniRule"/>
</dbReference>
<reference evidence="17" key="1">
    <citation type="submission" date="2017-08" db="EMBL/GenBank/DDBJ databases">
        <authorList>
            <person name="Imhoff J.F."/>
            <person name="Rahn T."/>
            <person name="Kuenzel S."/>
            <person name="Neulinger S.C."/>
        </authorList>
    </citation>
    <scope>NUCLEOTIDE SEQUENCE</scope>
    <source>
        <strain evidence="17">DSM 11080</strain>
    </source>
</reference>
<evidence type="ECO:0000259" key="16">
    <source>
        <dbReference type="PROSITE" id="PS50173"/>
    </source>
</evidence>
<dbReference type="SUPFAM" id="SSF56672">
    <property type="entry name" value="DNA/RNA polymerases"/>
    <property type="match status" value="1"/>
</dbReference>
<dbReference type="NCBIfam" id="NF002677">
    <property type="entry name" value="PRK02406.1"/>
    <property type="match status" value="1"/>
</dbReference>
<reference evidence="17" key="2">
    <citation type="journal article" date="2020" name="Microorganisms">
        <title>Osmotic Adaptation and Compatible Solute Biosynthesis of Phototrophic Bacteria as Revealed from Genome Analyses.</title>
        <authorList>
            <person name="Imhoff J.F."/>
            <person name="Rahn T."/>
            <person name="Kunzel S."/>
            <person name="Keller A."/>
            <person name="Neulinger S.C."/>
        </authorList>
    </citation>
    <scope>NUCLEOTIDE SEQUENCE</scope>
    <source>
        <strain evidence="17">DSM 11080</strain>
    </source>
</reference>
<evidence type="ECO:0000256" key="6">
    <source>
        <dbReference type="ARBA" id="ARBA00022695"/>
    </source>
</evidence>
<evidence type="ECO:0000256" key="9">
    <source>
        <dbReference type="ARBA" id="ARBA00022763"/>
    </source>
</evidence>
<keyword evidence="12 15" id="KW-0238">DNA-binding</keyword>
<dbReference type="SUPFAM" id="SSF100879">
    <property type="entry name" value="Lesion bypass DNA polymerase (Y-family), little finger domain"/>
    <property type="match status" value="1"/>
</dbReference>
<dbReference type="InterPro" id="IPR022880">
    <property type="entry name" value="DNApol_IV"/>
</dbReference>
<comment type="catalytic activity">
    <reaction evidence="14 15">
        <text>DNA(n) + a 2'-deoxyribonucleoside 5'-triphosphate = DNA(n+1) + diphosphate</text>
        <dbReference type="Rhea" id="RHEA:22508"/>
        <dbReference type="Rhea" id="RHEA-COMP:17339"/>
        <dbReference type="Rhea" id="RHEA-COMP:17340"/>
        <dbReference type="ChEBI" id="CHEBI:33019"/>
        <dbReference type="ChEBI" id="CHEBI:61560"/>
        <dbReference type="ChEBI" id="CHEBI:173112"/>
        <dbReference type="EC" id="2.7.7.7"/>
    </reaction>
</comment>
<dbReference type="GO" id="GO:0000287">
    <property type="term" value="F:magnesium ion binding"/>
    <property type="evidence" value="ECO:0007669"/>
    <property type="project" value="UniProtKB-UniRule"/>
</dbReference>
<dbReference type="InterPro" id="IPR043128">
    <property type="entry name" value="Rev_trsase/Diguanyl_cyclase"/>
</dbReference>
<dbReference type="InterPro" id="IPR053848">
    <property type="entry name" value="IMS_HHH_1"/>
</dbReference>
<protein>
    <recommendedName>
        <fullName evidence="15">DNA polymerase IV</fullName>
        <shortName evidence="15">Pol IV</shortName>
        <ecNumber evidence="15">2.7.7.7</ecNumber>
    </recommendedName>
</protein>
<comment type="function">
    <text evidence="15">Poorly processive, error-prone DNA polymerase involved in untargeted mutagenesis. Copies undamaged DNA at stalled replication forks, which arise in vivo from mismatched or misaligned primer ends. These misaligned primers can be extended by PolIV. Exhibits no 3'-5' exonuclease (proofreading) activity. May be involved in translesional synthesis, in conjunction with the beta clamp from PolIII.</text>
</comment>
<comment type="similarity">
    <text evidence="2 15">Belongs to the DNA polymerase type-Y family.</text>
</comment>
<dbReference type="InterPro" id="IPR017961">
    <property type="entry name" value="DNA_pol_Y-fam_little_finger"/>
</dbReference>
<keyword evidence="10 15" id="KW-0460">Magnesium</keyword>
<dbReference type="InterPro" id="IPR036775">
    <property type="entry name" value="DNA_pol_Y-fam_lit_finger_sf"/>
</dbReference>
<evidence type="ECO:0000256" key="4">
    <source>
        <dbReference type="ARBA" id="ARBA00022490"/>
    </source>
</evidence>
<evidence type="ECO:0000256" key="10">
    <source>
        <dbReference type="ARBA" id="ARBA00022842"/>
    </source>
</evidence>
<comment type="subunit">
    <text evidence="15">Monomer.</text>
</comment>
<keyword evidence="4 15" id="KW-0963">Cytoplasm</keyword>
<feature type="site" description="Substrate discrimination" evidence="15">
    <location>
        <position position="14"/>
    </location>
</feature>
<dbReference type="InterPro" id="IPR050116">
    <property type="entry name" value="DNA_polymerase-Y"/>
</dbReference>
<keyword evidence="18" id="KW-1185">Reference proteome</keyword>
<evidence type="ECO:0000256" key="14">
    <source>
        <dbReference type="ARBA" id="ARBA00049244"/>
    </source>
</evidence>
<keyword evidence="3 15" id="KW-0515">Mutator protein</keyword>
<dbReference type="EC" id="2.7.7.7" evidence="15"/>
<dbReference type="InterPro" id="IPR001126">
    <property type="entry name" value="UmuC"/>
</dbReference>
<evidence type="ECO:0000256" key="2">
    <source>
        <dbReference type="ARBA" id="ARBA00010945"/>
    </source>
</evidence>
<dbReference type="Pfam" id="PF00817">
    <property type="entry name" value="IMS"/>
    <property type="match status" value="1"/>
</dbReference>
<evidence type="ECO:0000256" key="13">
    <source>
        <dbReference type="ARBA" id="ARBA00023204"/>
    </source>
</evidence>
<dbReference type="GO" id="GO:0003684">
    <property type="term" value="F:damaged DNA binding"/>
    <property type="evidence" value="ECO:0007669"/>
    <property type="project" value="InterPro"/>
</dbReference>
<dbReference type="GO" id="GO:0006261">
    <property type="term" value="P:DNA-templated DNA replication"/>
    <property type="evidence" value="ECO:0007669"/>
    <property type="project" value="UniProtKB-UniRule"/>
</dbReference>
<dbReference type="FunFam" id="3.30.1490.100:FF:000004">
    <property type="entry name" value="DNA polymerase IV"/>
    <property type="match status" value="1"/>
</dbReference>
<evidence type="ECO:0000256" key="7">
    <source>
        <dbReference type="ARBA" id="ARBA00022705"/>
    </source>
</evidence>
<dbReference type="RefSeq" id="WP_200346191.1">
    <property type="nucleotide sequence ID" value="NZ_NRSJ01000017.1"/>
</dbReference>
<dbReference type="EMBL" id="NRSJ01000017">
    <property type="protein sequence ID" value="MBK1704977.1"/>
    <property type="molecule type" value="Genomic_DNA"/>
</dbReference>
<comment type="caution">
    <text evidence="17">The sequence shown here is derived from an EMBL/GenBank/DDBJ whole genome shotgun (WGS) entry which is preliminary data.</text>
</comment>
<dbReference type="Pfam" id="PF11799">
    <property type="entry name" value="IMS_C"/>
    <property type="match status" value="1"/>
</dbReference>
<feature type="binding site" evidence="15">
    <location>
        <position position="9"/>
    </location>
    <ligand>
        <name>Mg(2+)</name>
        <dbReference type="ChEBI" id="CHEBI:18420"/>
    </ligand>
</feature>
<evidence type="ECO:0000256" key="3">
    <source>
        <dbReference type="ARBA" id="ARBA00022457"/>
    </source>
</evidence>
<dbReference type="CDD" id="cd03586">
    <property type="entry name" value="PolY_Pol_IV_kappa"/>
    <property type="match status" value="1"/>
</dbReference>
<organism evidence="17 18">
    <name type="scientific">Halochromatium glycolicum</name>
    <dbReference type="NCBI Taxonomy" id="85075"/>
    <lineage>
        <taxon>Bacteria</taxon>
        <taxon>Pseudomonadati</taxon>
        <taxon>Pseudomonadota</taxon>
        <taxon>Gammaproteobacteria</taxon>
        <taxon>Chromatiales</taxon>
        <taxon>Chromatiaceae</taxon>
        <taxon>Halochromatium</taxon>
    </lineage>
</organism>
<evidence type="ECO:0000313" key="17">
    <source>
        <dbReference type="EMBL" id="MBK1704977.1"/>
    </source>
</evidence>
<keyword evidence="6 15" id="KW-0548">Nucleotidyltransferase</keyword>
<dbReference type="AlphaFoldDB" id="A0AAJ0XAL8"/>
<accession>A0AAJ0XAL8</accession>
<evidence type="ECO:0000256" key="12">
    <source>
        <dbReference type="ARBA" id="ARBA00023125"/>
    </source>
</evidence>
<feature type="binding site" evidence="15">
    <location>
        <position position="105"/>
    </location>
    <ligand>
        <name>Mg(2+)</name>
        <dbReference type="ChEBI" id="CHEBI:18420"/>
    </ligand>
</feature>
<dbReference type="HAMAP" id="MF_01113">
    <property type="entry name" value="DNApol_IV"/>
    <property type="match status" value="1"/>
</dbReference>
<dbReference type="GO" id="GO:0006281">
    <property type="term" value="P:DNA repair"/>
    <property type="evidence" value="ECO:0007669"/>
    <property type="project" value="UniProtKB-UniRule"/>
</dbReference>
<keyword evidence="8 15" id="KW-0479">Metal-binding</keyword>
<dbReference type="Proteomes" id="UP001296776">
    <property type="component" value="Unassembled WGS sequence"/>
</dbReference>
<evidence type="ECO:0000256" key="15">
    <source>
        <dbReference type="HAMAP-Rule" id="MF_01113"/>
    </source>
</evidence>
<dbReference type="Gene3D" id="1.10.150.20">
    <property type="entry name" value="5' to 3' exonuclease, C-terminal subdomain"/>
    <property type="match status" value="1"/>
</dbReference>
<dbReference type="GO" id="GO:0042276">
    <property type="term" value="P:error-prone translesion synthesis"/>
    <property type="evidence" value="ECO:0007669"/>
    <property type="project" value="TreeGrafter"/>
</dbReference>
<dbReference type="GO" id="GO:0005829">
    <property type="term" value="C:cytosol"/>
    <property type="evidence" value="ECO:0007669"/>
    <property type="project" value="TreeGrafter"/>
</dbReference>
<dbReference type="InterPro" id="IPR043502">
    <property type="entry name" value="DNA/RNA_pol_sf"/>
</dbReference>
<feature type="active site" evidence="15">
    <location>
        <position position="106"/>
    </location>
</feature>
<evidence type="ECO:0000256" key="11">
    <source>
        <dbReference type="ARBA" id="ARBA00022932"/>
    </source>
</evidence>
<keyword evidence="7 15" id="KW-0235">DNA replication</keyword>
<dbReference type="PANTHER" id="PTHR11076">
    <property type="entry name" value="DNA REPAIR POLYMERASE UMUC / TRANSFERASE FAMILY MEMBER"/>
    <property type="match status" value="1"/>
</dbReference>
<dbReference type="Gene3D" id="3.40.1170.60">
    <property type="match status" value="1"/>
</dbReference>
<name>A0AAJ0XAL8_9GAMM</name>
<dbReference type="GO" id="GO:0009432">
    <property type="term" value="P:SOS response"/>
    <property type="evidence" value="ECO:0007669"/>
    <property type="project" value="TreeGrafter"/>
</dbReference>
<gene>
    <name evidence="15" type="primary">dinB</name>
    <name evidence="17" type="ORF">CKO40_10605</name>
</gene>